<dbReference type="OrthoDB" id="6598508at2759"/>
<sequence>MTTLMSRRWRRTVRDTIPQSRLARYVNCAYDEDRERLYADEQPTSAASDDFGGLLTKEDNSEPWMLPGVRDALRSIVGSDNSGRKIQQPQPVGEFYPSWQNVTVAQRDTAVRCNTVGQWLLAANGALHPLRQGLPSSKALRPHMQALQGGVTGYLINRFSSRRELSRRTLSSCSFSVLNRMVTHVTRTGRQARTEESAANARVGAGATGVQHLWGRSASNATQFGAGKTVGAEQQRGEASRRLTFQRHLPFQVDLQRPPPTLNAEVPEFFPKEPPPASPAPLGDLQMFGSTFGHARGSLSLPLSVNTKVVGSGLGCFSTEAAYQEDLFPYRHGHAGRFSGHAKQQQQHWVRVAPGPGAEAPFWCRLTAVD</sequence>
<protein>
    <submittedName>
        <fullName evidence="2">Uncharacterized protein LOC113208478</fullName>
    </submittedName>
</protein>
<name>A0A9C6XUJ7_FRAOC</name>
<accession>A0A9C6XUJ7</accession>
<dbReference type="GeneID" id="113208478"/>
<dbReference type="RefSeq" id="XP_052131460.1">
    <property type="nucleotide sequence ID" value="XM_052275500.1"/>
</dbReference>
<reference evidence="2" key="1">
    <citation type="submission" date="2025-08" db="UniProtKB">
        <authorList>
            <consortium name="RefSeq"/>
        </authorList>
    </citation>
    <scope>IDENTIFICATION</scope>
    <source>
        <tissue evidence="2">Whole organism</tissue>
    </source>
</reference>
<evidence type="ECO:0000313" key="1">
    <source>
        <dbReference type="Proteomes" id="UP000504606"/>
    </source>
</evidence>
<gene>
    <name evidence="2" type="primary">LOC113208478</name>
</gene>
<organism evidence="1 2">
    <name type="scientific">Frankliniella occidentalis</name>
    <name type="common">Western flower thrips</name>
    <name type="synonym">Euthrips occidentalis</name>
    <dbReference type="NCBI Taxonomy" id="133901"/>
    <lineage>
        <taxon>Eukaryota</taxon>
        <taxon>Metazoa</taxon>
        <taxon>Ecdysozoa</taxon>
        <taxon>Arthropoda</taxon>
        <taxon>Hexapoda</taxon>
        <taxon>Insecta</taxon>
        <taxon>Pterygota</taxon>
        <taxon>Neoptera</taxon>
        <taxon>Paraneoptera</taxon>
        <taxon>Thysanoptera</taxon>
        <taxon>Terebrantia</taxon>
        <taxon>Thripoidea</taxon>
        <taxon>Thripidae</taxon>
        <taxon>Frankliniella</taxon>
    </lineage>
</organism>
<proteinExistence type="predicted"/>
<dbReference type="Proteomes" id="UP000504606">
    <property type="component" value="Unplaced"/>
</dbReference>
<dbReference type="AlphaFoldDB" id="A0A9C6XUJ7"/>
<evidence type="ECO:0000313" key="2">
    <source>
        <dbReference type="RefSeq" id="XP_052131460.1"/>
    </source>
</evidence>
<keyword evidence="1" id="KW-1185">Reference proteome</keyword>
<dbReference type="KEGG" id="foc:113208478"/>